<dbReference type="PaxDb" id="65489-OBART04G30450.1"/>
<dbReference type="Gramene" id="OBART04G30450.1">
    <property type="protein sequence ID" value="OBART04G30450.1"/>
    <property type="gene ID" value="OBART04G30450"/>
</dbReference>
<reference evidence="1" key="2">
    <citation type="submission" date="2015-03" db="UniProtKB">
        <authorList>
            <consortium name="EnsemblPlants"/>
        </authorList>
    </citation>
    <scope>IDENTIFICATION</scope>
</reference>
<dbReference type="HOGENOM" id="CLU_2889331_0_0_1"/>
<proteinExistence type="predicted"/>
<dbReference type="AlphaFoldDB" id="A0A0D3G201"/>
<dbReference type="Proteomes" id="UP000026960">
    <property type="component" value="Chromosome 4"/>
</dbReference>
<name>A0A0D3G201_9ORYZ</name>
<dbReference type="EnsemblPlants" id="OBART04G30450.1">
    <property type="protein sequence ID" value="OBART04G30450.1"/>
    <property type="gene ID" value="OBART04G30450"/>
</dbReference>
<protein>
    <submittedName>
        <fullName evidence="1">Uncharacterized protein</fullName>
    </submittedName>
</protein>
<reference evidence="1" key="1">
    <citation type="journal article" date="2009" name="Rice">
        <title>De Novo Next Generation Sequencing of Plant Genomes.</title>
        <authorList>
            <person name="Rounsley S."/>
            <person name="Marri P.R."/>
            <person name="Yu Y."/>
            <person name="He R."/>
            <person name="Sisneros N."/>
            <person name="Goicoechea J.L."/>
            <person name="Lee S.J."/>
            <person name="Angelova A."/>
            <person name="Kudrna D."/>
            <person name="Luo M."/>
            <person name="Affourtit J."/>
            <person name="Desany B."/>
            <person name="Knight J."/>
            <person name="Niazi F."/>
            <person name="Egholm M."/>
            <person name="Wing R.A."/>
        </authorList>
    </citation>
    <scope>NUCLEOTIDE SEQUENCE [LARGE SCALE GENOMIC DNA]</scope>
    <source>
        <strain evidence="1">cv. IRGC 105608</strain>
    </source>
</reference>
<organism evidence="1">
    <name type="scientific">Oryza barthii</name>
    <dbReference type="NCBI Taxonomy" id="65489"/>
    <lineage>
        <taxon>Eukaryota</taxon>
        <taxon>Viridiplantae</taxon>
        <taxon>Streptophyta</taxon>
        <taxon>Embryophyta</taxon>
        <taxon>Tracheophyta</taxon>
        <taxon>Spermatophyta</taxon>
        <taxon>Magnoliopsida</taxon>
        <taxon>Liliopsida</taxon>
        <taxon>Poales</taxon>
        <taxon>Poaceae</taxon>
        <taxon>BOP clade</taxon>
        <taxon>Oryzoideae</taxon>
        <taxon>Oryzeae</taxon>
        <taxon>Oryzinae</taxon>
        <taxon>Oryza</taxon>
    </lineage>
</organism>
<accession>A0A0D3G201</accession>
<sequence>MATTTRTKYANKVDSNMNQHPIRVTACNNKEPPDLASRSLDLASLLSNGSDSCLPESLQTQHP</sequence>
<keyword evidence="2" id="KW-1185">Reference proteome</keyword>
<evidence type="ECO:0000313" key="1">
    <source>
        <dbReference type="EnsemblPlants" id="OBART04G30450.1"/>
    </source>
</evidence>
<evidence type="ECO:0000313" key="2">
    <source>
        <dbReference type="Proteomes" id="UP000026960"/>
    </source>
</evidence>